<feature type="region of interest" description="Disordered" evidence="2">
    <location>
        <begin position="209"/>
        <end position="247"/>
    </location>
</feature>
<organism evidence="3">
    <name type="scientific">Heliothis virescens</name>
    <name type="common">Tobacco budworm moth</name>
    <dbReference type="NCBI Taxonomy" id="7102"/>
    <lineage>
        <taxon>Eukaryota</taxon>
        <taxon>Metazoa</taxon>
        <taxon>Ecdysozoa</taxon>
        <taxon>Arthropoda</taxon>
        <taxon>Hexapoda</taxon>
        <taxon>Insecta</taxon>
        <taxon>Pterygota</taxon>
        <taxon>Neoptera</taxon>
        <taxon>Endopterygota</taxon>
        <taxon>Lepidoptera</taxon>
        <taxon>Glossata</taxon>
        <taxon>Ditrysia</taxon>
        <taxon>Noctuoidea</taxon>
        <taxon>Noctuidae</taxon>
        <taxon>Heliothinae</taxon>
        <taxon>Heliothis</taxon>
    </lineage>
</organism>
<evidence type="ECO:0000256" key="1">
    <source>
        <dbReference type="SAM" id="Coils"/>
    </source>
</evidence>
<gene>
    <name evidence="3" type="ORF">B5V51_9375</name>
</gene>
<reference evidence="3" key="1">
    <citation type="submission" date="2017-09" db="EMBL/GenBank/DDBJ databases">
        <title>Contemporary evolution of a Lepidopteran species, Heliothis virescens, in response to modern agricultural practices.</title>
        <authorList>
            <person name="Fritz M.L."/>
            <person name="Deyonke A.M."/>
            <person name="Papanicolaou A."/>
            <person name="Micinski S."/>
            <person name="Westbrook J."/>
            <person name="Gould F."/>
        </authorList>
    </citation>
    <scope>NUCLEOTIDE SEQUENCE [LARGE SCALE GENOMIC DNA]</scope>
    <source>
        <strain evidence="3">HvINT-</strain>
        <tissue evidence="3">Whole body</tissue>
    </source>
</reference>
<feature type="compositionally biased region" description="Basic residues" evidence="2">
    <location>
        <begin position="238"/>
        <end position="247"/>
    </location>
</feature>
<keyword evidence="1" id="KW-0175">Coiled coil</keyword>
<name>A0A2A4J0P1_HELVI</name>
<dbReference type="Gene3D" id="3.30.70.1820">
    <property type="entry name" value="L1 transposable element, RRM domain"/>
    <property type="match status" value="1"/>
</dbReference>
<protein>
    <submittedName>
        <fullName evidence="3">Uncharacterized protein</fullName>
    </submittedName>
</protein>
<feature type="coiled-coil region" evidence="1">
    <location>
        <begin position="47"/>
        <end position="74"/>
    </location>
</feature>
<sequence length="247" mass="27625">MDPINNTVTGLMDLFNKRMSEFEARLQKAPADSTNTSNLAAEFTVFREFITQALNSLQQQVEVLARTVDSTEMRGRRGILLLHGVSEVKDEDTAKVTAGIVKDRFKIQGFTVNDIKRCHRMGRSASTSKPRPILFKLRDVAVRDNIWFDKTKLKGTGITISEFLTKSRHDVFMAARKRFGVTKCWTRDGCVYVLAPDGTRHRVTTSAELSSLLPRDAAESPKQASTDDTPQKPIIAGRPKRAAANKK</sequence>
<proteinExistence type="predicted"/>
<evidence type="ECO:0000256" key="2">
    <source>
        <dbReference type="SAM" id="MobiDB-lite"/>
    </source>
</evidence>
<evidence type="ECO:0000313" key="3">
    <source>
        <dbReference type="EMBL" id="PCG65306.1"/>
    </source>
</evidence>
<dbReference type="AlphaFoldDB" id="A0A2A4J0P1"/>
<comment type="caution">
    <text evidence="3">The sequence shown here is derived from an EMBL/GenBank/DDBJ whole genome shotgun (WGS) entry which is preliminary data.</text>
</comment>
<dbReference type="EMBL" id="NWSH01004248">
    <property type="protein sequence ID" value="PCG65306.1"/>
    <property type="molecule type" value="Genomic_DNA"/>
</dbReference>
<accession>A0A2A4J0P1</accession>